<keyword evidence="2" id="KW-0808">Transferase</keyword>
<comment type="caution">
    <text evidence="4">The sequence shown here is derived from an EMBL/GenBank/DDBJ whole genome shotgun (WGS) entry which is preliminary data.</text>
</comment>
<dbReference type="GO" id="GO:0008168">
    <property type="term" value="F:methyltransferase activity"/>
    <property type="evidence" value="ECO:0007669"/>
    <property type="project" value="UniProtKB-KW"/>
</dbReference>
<organism evidence="4 5">
    <name type="scientific">Cercophora newfieldiana</name>
    <dbReference type="NCBI Taxonomy" id="92897"/>
    <lineage>
        <taxon>Eukaryota</taxon>
        <taxon>Fungi</taxon>
        <taxon>Dikarya</taxon>
        <taxon>Ascomycota</taxon>
        <taxon>Pezizomycotina</taxon>
        <taxon>Sordariomycetes</taxon>
        <taxon>Sordariomycetidae</taxon>
        <taxon>Sordariales</taxon>
        <taxon>Lasiosphaeriaceae</taxon>
        <taxon>Cercophora</taxon>
    </lineage>
</organism>
<evidence type="ECO:0000256" key="2">
    <source>
        <dbReference type="ARBA" id="ARBA00022679"/>
    </source>
</evidence>
<dbReference type="Gene3D" id="3.40.50.150">
    <property type="entry name" value="Vaccinia Virus protein VP39"/>
    <property type="match status" value="1"/>
</dbReference>
<proteinExistence type="predicted"/>
<evidence type="ECO:0000259" key="3">
    <source>
        <dbReference type="Pfam" id="PF13649"/>
    </source>
</evidence>
<dbReference type="SUPFAM" id="SSF53335">
    <property type="entry name" value="S-adenosyl-L-methionine-dependent methyltransferases"/>
    <property type="match status" value="1"/>
</dbReference>
<dbReference type="PANTHER" id="PTHR43861:SF1">
    <property type="entry name" value="TRANS-ACONITATE 2-METHYLTRANSFERASE"/>
    <property type="match status" value="1"/>
</dbReference>
<feature type="domain" description="Methyltransferase" evidence="3">
    <location>
        <begin position="60"/>
        <end position="159"/>
    </location>
</feature>
<gene>
    <name evidence="4" type="ORF">B0T16DRAFT_463324</name>
</gene>
<dbReference type="PANTHER" id="PTHR43861">
    <property type="entry name" value="TRANS-ACONITATE 2-METHYLTRANSFERASE-RELATED"/>
    <property type="match status" value="1"/>
</dbReference>
<protein>
    <submittedName>
        <fullName evidence="4">S-adenosyl-L-methionine-dependent methyltransferase</fullName>
    </submittedName>
</protein>
<evidence type="ECO:0000313" key="4">
    <source>
        <dbReference type="EMBL" id="KAK0639677.1"/>
    </source>
</evidence>
<evidence type="ECO:0000256" key="1">
    <source>
        <dbReference type="ARBA" id="ARBA00022603"/>
    </source>
</evidence>
<sequence length="285" mass="31529">MALPSDPTSTTITDPTPTFSPKQYNTFATSYDHARGIPTLHVETANLRSAVTPFIHNARVLDLACGTGYYSRKLLSWGAASVVGVDVSEGMIAVAKEGLNYTEDKGRLEFRVGDARDLGVVGRGEYDLVTAVWLLNYARDEKEMRGMFEGIAGNLKEGGRFMGITLCPVKREEMDGLKGRMDGIREAKVRSWGVDVRYHEERLKGGGWGVTTDGGDVVKFVEFHLPMEVYEDSARKAGFKGAVEWREVVLEGEDREVAVEEAGMEFFDEYFGILGPHFGLLVVEK</sequence>
<dbReference type="Pfam" id="PF13649">
    <property type="entry name" value="Methyltransf_25"/>
    <property type="match status" value="1"/>
</dbReference>
<keyword evidence="5" id="KW-1185">Reference proteome</keyword>
<keyword evidence="1 4" id="KW-0489">Methyltransferase</keyword>
<accession>A0AA39XSZ5</accession>
<dbReference type="Proteomes" id="UP001174936">
    <property type="component" value="Unassembled WGS sequence"/>
</dbReference>
<dbReference type="AlphaFoldDB" id="A0AA39XSZ5"/>
<dbReference type="InterPro" id="IPR029063">
    <property type="entry name" value="SAM-dependent_MTases_sf"/>
</dbReference>
<dbReference type="EMBL" id="JAULSV010000007">
    <property type="protein sequence ID" value="KAK0639677.1"/>
    <property type="molecule type" value="Genomic_DNA"/>
</dbReference>
<name>A0AA39XSZ5_9PEZI</name>
<evidence type="ECO:0000313" key="5">
    <source>
        <dbReference type="Proteomes" id="UP001174936"/>
    </source>
</evidence>
<dbReference type="CDD" id="cd02440">
    <property type="entry name" value="AdoMet_MTases"/>
    <property type="match status" value="1"/>
</dbReference>
<dbReference type="GO" id="GO:0032259">
    <property type="term" value="P:methylation"/>
    <property type="evidence" value="ECO:0007669"/>
    <property type="project" value="UniProtKB-KW"/>
</dbReference>
<reference evidence="4" key="1">
    <citation type="submission" date="2023-06" db="EMBL/GenBank/DDBJ databases">
        <title>Genome-scale phylogeny and comparative genomics of the fungal order Sordariales.</title>
        <authorList>
            <consortium name="Lawrence Berkeley National Laboratory"/>
            <person name="Hensen N."/>
            <person name="Bonometti L."/>
            <person name="Westerberg I."/>
            <person name="Brannstrom I.O."/>
            <person name="Guillou S."/>
            <person name="Cros-Aarteil S."/>
            <person name="Calhoun S."/>
            <person name="Haridas S."/>
            <person name="Kuo A."/>
            <person name="Mondo S."/>
            <person name="Pangilinan J."/>
            <person name="Riley R."/>
            <person name="Labutti K."/>
            <person name="Andreopoulos B."/>
            <person name="Lipzen A."/>
            <person name="Chen C."/>
            <person name="Yanf M."/>
            <person name="Daum C."/>
            <person name="Ng V."/>
            <person name="Clum A."/>
            <person name="Steindorff A."/>
            <person name="Ohm R."/>
            <person name="Martin F."/>
            <person name="Silar P."/>
            <person name="Natvig D."/>
            <person name="Lalanne C."/>
            <person name="Gautier V."/>
            <person name="Ament-Velasquez S.L."/>
            <person name="Kruys A."/>
            <person name="Hutchinson M.I."/>
            <person name="Powell A.J."/>
            <person name="Barry K."/>
            <person name="Miller A.N."/>
            <person name="Grigoriev I.V."/>
            <person name="Debuchy R."/>
            <person name="Gladieux P."/>
            <person name="Thoren M.H."/>
            <person name="Johannesson H."/>
        </authorList>
    </citation>
    <scope>NUCLEOTIDE SEQUENCE</scope>
    <source>
        <strain evidence="4">SMH2532-1</strain>
    </source>
</reference>
<dbReference type="InterPro" id="IPR041698">
    <property type="entry name" value="Methyltransf_25"/>
</dbReference>